<dbReference type="Gene3D" id="1.10.606.20">
    <property type="match status" value="1"/>
</dbReference>
<dbReference type="OrthoDB" id="7793240at2"/>
<dbReference type="PANTHER" id="PTHR34599:SF1">
    <property type="entry name" value="PHOSPHATIDIC ACID PHOSPHATASE TYPE 2_HALOPEROXIDASE DOMAIN-CONTAINING PROTEIN"/>
    <property type="match status" value="1"/>
</dbReference>
<proteinExistence type="predicted"/>
<keyword evidence="1" id="KW-0732">Signal</keyword>
<keyword evidence="3" id="KW-1185">Reference proteome</keyword>
<dbReference type="Proteomes" id="UP000324133">
    <property type="component" value="Unassembled WGS sequence"/>
</dbReference>
<feature type="signal peptide" evidence="1">
    <location>
        <begin position="1"/>
        <end position="27"/>
    </location>
</feature>
<keyword evidence="2" id="KW-0575">Peroxidase</keyword>
<name>A0A5B6T828_9BACT</name>
<dbReference type="PANTHER" id="PTHR34599">
    <property type="entry name" value="PEROXIDASE-RELATED"/>
    <property type="match status" value="1"/>
</dbReference>
<dbReference type="InterPro" id="IPR036938">
    <property type="entry name" value="PAP2/HPO_sf"/>
</dbReference>
<gene>
    <name evidence="2" type="ORF">FOA19_18235</name>
</gene>
<dbReference type="EMBL" id="VKKY01000003">
    <property type="protein sequence ID" value="KAA3436336.1"/>
    <property type="molecule type" value="Genomic_DNA"/>
</dbReference>
<keyword evidence="2" id="KW-0560">Oxidoreductase</keyword>
<reference evidence="2 3" key="1">
    <citation type="submission" date="2019-07" db="EMBL/GenBank/DDBJ databases">
        <title>Rufibacter sp. nov., isolated from lake sediment.</title>
        <authorList>
            <person name="Qu J.-H."/>
        </authorList>
    </citation>
    <scope>NUCLEOTIDE SEQUENCE [LARGE SCALE GENOMIC DNA]</scope>
    <source>
        <strain evidence="2 3">NBS58-1</strain>
    </source>
</reference>
<dbReference type="GO" id="GO:0004601">
    <property type="term" value="F:peroxidase activity"/>
    <property type="evidence" value="ECO:0007669"/>
    <property type="project" value="UniProtKB-KW"/>
</dbReference>
<comment type="caution">
    <text evidence="2">The sequence shown here is derived from an EMBL/GenBank/DDBJ whole genome shotgun (WGS) entry which is preliminary data.</text>
</comment>
<dbReference type="CDD" id="cd03398">
    <property type="entry name" value="PAP2_haloperoxidase"/>
    <property type="match status" value="1"/>
</dbReference>
<feature type="chain" id="PRO_5022689848" evidence="1">
    <location>
        <begin position="28"/>
        <end position="444"/>
    </location>
</feature>
<evidence type="ECO:0000313" key="2">
    <source>
        <dbReference type="EMBL" id="KAA3436336.1"/>
    </source>
</evidence>
<accession>A0A5B6T828</accession>
<protein>
    <submittedName>
        <fullName evidence="2">Vanadium-dependent haloperoxidase</fullName>
    </submittedName>
</protein>
<dbReference type="InterPro" id="IPR052559">
    <property type="entry name" value="V-haloperoxidase"/>
</dbReference>
<dbReference type="RefSeq" id="WP_149092279.1">
    <property type="nucleotide sequence ID" value="NZ_VKKY01000003.1"/>
</dbReference>
<dbReference type="PROSITE" id="PS51257">
    <property type="entry name" value="PROKAR_LIPOPROTEIN"/>
    <property type="match status" value="1"/>
</dbReference>
<dbReference type="AlphaFoldDB" id="A0A5B6T828"/>
<organism evidence="2 3">
    <name type="scientific">Rufibacter hautae</name>
    <dbReference type="NCBI Taxonomy" id="2595005"/>
    <lineage>
        <taxon>Bacteria</taxon>
        <taxon>Pseudomonadati</taxon>
        <taxon>Bacteroidota</taxon>
        <taxon>Cytophagia</taxon>
        <taxon>Cytophagales</taxon>
        <taxon>Hymenobacteraceae</taxon>
        <taxon>Rufibacter</taxon>
    </lineage>
</organism>
<evidence type="ECO:0000256" key="1">
    <source>
        <dbReference type="SAM" id="SignalP"/>
    </source>
</evidence>
<sequence>MRFTSFYNSNSALSLLFIFLFSLLSSCNENDDDPEPPTQESADVVFDWYKLILRMQLHGIPPVSGLLNNSNFGYIGVGLYEAVRPGMEGAPSLSTVLHQMPVMPAAQPGKEYMWRASANAALASLTRLFSVNLTDASKASIDSLENAYNQRLQAENTGTAFTESQSFGRSIATAIHEWSKTDNFILSNAGYIPPVFPGAWEPTPASFANAAGPKIKDARPFLASNLTVELPPLPFTYSEDPSSEFYRMAKEVYDASKALTPEQKIIANSWADVGGVGKGYPVPGHTVSIVTDILKERGATLDQAAQIYAKTGIVHRDAIIVLWKMKFHYNLMRPVTYINRFIDPTWQTLVPTPPYPEYPSALAFIVGGVMQVLTREFGDNIPVTDNTYTWNGSAARQFSSFSKIAEEVAISRVYAGIHYKIAVDEGLRLGKILGDKSADLNLGD</sequence>
<evidence type="ECO:0000313" key="3">
    <source>
        <dbReference type="Proteomes" id="UP000324133"/>
    </source>
</evidence>
<dbReference type="SUPFAM" id="SSF48317">
    <property type="entry name" value="Acid phosphatase/Vanadium-dependent haloperoxidase"/>
    <property type="match status" value="1"/>
</dbReference>